<dbReference type="EMBL" id="GBRH01254964">
    <property type="protein sequence ID" value="JAD42931.1"/>
    <property type="molecule type" value="Transcribed_RNA"/>
</dbReference>
<reference evidence="1" key="2">
    <citation type="journal article" date="2015" name="Data Brief">
        <title>Shoot transcriptome of the giant reed, Arundo donax.</title>
        <authorList>
            <person name="Barrero R.A."/>
            <person name="Guerrero F.D."/>
            <person name="Moolhuijzen P."/>
            <person name="Goolsby J.A."/>
            <person name="Tidwell J."/>
            <person name="Bellgard S.E."/>
            <person name="Bellgard M.I."/>
        </authorList>
    </citation>
    <scope>NUCLEOTIDE SEQUENCE</scope>
    <source>
        <tissue evidence="1">Shoot tissue taken approximately 20 cm above the soil surface</tissue>
    </source>
</reference>
<reference evidence="1" key="1">
    <citation type="submission" date="2014-09" db="EMBL/GenBank/DDBJ databases">
        <authorList>
            <person name="Magalhaes I.L.F."/>
            <person name="Oliveira U."/>
            <person name="Santos F.R."/>
            <person name="Vidigal T.H.D.A."/>
            <person name="Brescovit A.D."/>
            <person name="Santos A.J."/>
        </authorList>
    </citation>
    <scope>NUCLEOTIDE SEQUENCE</scope>
    <source>
        <tissue evidence="1">Shoot tissue taken approximately 20 cm above the soil surface</tissue>
    </source>
</reference>
<name>A0A0A8ZVR9_ARUDO</name>
<protein>
    <submittedName>
        <fullName evidence="1">Uncharacterized protein</fullName>
    </submittedName>
</protein>
<accession>A0A0A8ZVR9</accession>
<sequence>MNILSPTDFGFNPLDFPTPDGVLT</sequence>
<evidence type="ECO:0000313" key="1">
    <source>
        <dbReference type="EMBL" id="JAD42931.1"/>
    </source>
</evidence>
<proteinExistence type="predicted"/>
<organism evidence="1">
    <name type="scientific">Arundo donax</name>
    <name type="common">Giant reed</name>
    <name type="synonym">Donax arundinaceus</name>
    <dbReference type="NCBI Taxonomy" id="35708"/>
    <lineage>
        <taxon>Eukaryota</taxon>
        <taxon>Viridiplantae</taxon>
        <taxon>Streptophyta</taxon>
        <taxon>Embryophyta</taxon>
        <taxon>Tracheophyta</taxon>
        <taxon>Spermatophyta</taxon>
        <taxon>Magnoliopsida</taxon>
        <taxon>Liliopsida</taxon>
        <taxon>Poales</taxon>
        <taxon>Poaceae</taxon>
        <taxon>PACMAD clade</taxon>
        <taxon>Arundinoideae</taxon>
        <taxon>Arundineae</taxon>
        <taxon>Arundo</taxon>
    </lineage>
</organism>
<dbReference type="AlphaFoldDB" id="A0A0A8ZVR9"/>